<dbReference type="SUPFAM" id="SSF158702">
    <property type="entry name" value="Sec63 N-terminal domain-like"/>
    <property type="match status" value="1"/>
</dbReference>
<keyword evidence="7" id="KW-0237">DNA synthesis</keyword>
<dbReference type="PANTHER" id="PTHR36928:SF1">
    <property type="entry name" value="PHOSPHATASE YCDX-RELATED"/>
    <property type="match status" value="1"/>
</dbReference>
<dbReference type="SMART" id="SM00278">
    <property type="entry name" value="HhH1"/>
    <property type="match status" value="3"/>
</dbReference>
<dbReference type="Gene3D" id="3.30.210.10">
    <property type="entry name" value="DNA polymerase, thumb domain"/>
    <property type="match status" value="1"/>
</dbReference>
<dbReference type="InterPro" id="IPR027421">
    <property type="entry name" value="DNA_pol_lamdba_lyase_dom_sf"/>
</dbReference>
<evidence type="ECO:0000256" key="5">
    <source>
        <dbReference type="ARBA" id="ARBA00020020"/>
    </source>
</evidence>
<evidence type="ECO:0000259" key="24">
    <source>
        <dbReference type="SMART" id="SM00483"/>
    </source>
</evidence>
<dbReference type="AlphaFoldDB" id="A0A517TXK6"/>
<evidence type="ECO:0000256" key="13">
    <source>
        <dbReference type="ARBA" id="ARBA00022932"/>
    </source>
</evidence>
<dbReference type="Gene3D" id="3.30.460.10">
    <property type="entry name" value="Beta Polymerase, domain 2"/>
    <property type="match status" value="1"/>
</dbReference>
<dbReference type="InterPro" id="IPR037160">
    <property type="entry name" value="DNA_Pol_thumb_sf"/>
</dbReference>
<evidence type="ECO:0000313" key="26">
    <source>
        <dbReference type="Proteomes" id="UP000317909"/>
    </source>
</evidence>
<dbReference type="GO" id="GO:0005829">
    <property type="term" value="C:cytosol"/>
    <property type="evidence" value="ECO:0007669"/>
    <property type="project" value="TreeGrafter"/>
</dbReference>
<dbReference type="EMBL" id="CP036339">
    <property type="protein sequence ID" value="QDT73093.1"/>
    <property type="molecule type" value="Genomic_DNA"/>
</dbReference>
<dbReference type="Pfam" id="PF14716">
    <property type="entry name" value="HHH_8"/>
    <property type="match status" value="1"/>
</dbReference>
<evidence type="ECO:0000256" key="10">
    <source>
        <dbReference type="ARBA" id="ARBA00022705"/>
    </source>
</evidence>
<evidence type="ECO:0000256" key="7">
    <source>
        <dbReference type="ARBA" id="ARBA00022634"/>
    </source>
</evidence>
<dbReference type="OrthoDB" id="9808747at2"/>
<dbReference type="InterPro" id="IPR022312">
    <property type="entry name" value="DNA_pol_X"/>
</dbReference>
<dbReference type="Gene3D" id="1.10.150.20">
    <property type="entry name" value="5' to 3' exonuclease, C-terminal subdomain"/>
    <property type="match status" value="1"/>
</dbReference>
<dbReference type="Proteomes" id="UP000317909">
    <property type="component" value="Chromosome"/>
</dbReference>
<dbReference type="PRINTS" id="PR00870">
    <property type="entry name" value="DNAPOLXBETA"/>
</dbReference>
<dbReference type="Pfam" id="PF02811">
    <property type="entry name" value="PHP"/>
    <property type="match status" value="1"/>
</dbReference>
<dbReference type="CDD" id="cd07436">
    <property type="entry name" value="PHP_PolX"/>
    <property type="match status" value="1"/>
</dbReference>
<protein>
    <recommendedName>
        <fullName evidence="5">DNA polymerase beta</fullName>
        <ecNumber evidence="3">2.7.7.7</ecNumber>
        <ecNumber evidence="4">4.2.99.18</ecNumber>
    </recommendedName>
    <alternativeName>
        <fullName evidence="16">5'-deoxyribose-phosphate lyase</fullName>
    </alternativeName>
    <alternativeName>
        <fullName evidence="17">AP lyase</fullName>
    </alternativeName>
</protein>
<evidence type="ECO:0000256" key="19">
    <source>
        <dbReference type="ARBA" id="ARBA00044678"/>
    </source>
</evidence>
<evidence type="ECO:0000256" key="11">
    <source>
        <dbReference type="ARBA" id="ARBA00022763"/>
    </source>
</evidence>
<feature type="domain" description="Helix-hairpin-helix DNA-binding motif class 1" evidence="22">
    <location>
        <begin position="53"/>
        <end position="72"/>
    </location>
</feature>
<keyword evidence="25" id="KW-0269">Exonuclease</keyword>
<dbReference type="InterPro" id="IPR010996">
    <property type="entry name" value="HHH_MUS81"/>
</dbReference>
<dbReference type="PIRSF" id="PIRSF005047">
    <property type="entry name" value="UCP005047_YshC"/>
    <property type="match status" value="1"/>
</dbReference>
<keyword evidence="13" id="KW-0239">DNA-directed DNA polymerase</keyword>
<dbReference type="InterPro" id="IPR029398">
    <property type="entry name" value="PolB_thumb"/>
</dbReference>
<evidence type="ECO:0000256" key="20">
    <source>
        <dbReference type="ARBA" id="ARBA00045548"/>
    </source>
</evidence>
<keyword evidence="6" id="KW-0488">Methylation</keyword>
<dbReference type="SMART" id="SM00481">
    <property type="entry name" value="POLIIIAc"/>
    <property type="match status" value="1"/>
</dbReference>
<dbReference type="SUPFAM" id="SSF89550">
    <property type="entry name" value="PHP domain-like"/>
    <property type="match status" value="1"/>
</dbReference>
<dbReference type="InterPro" id="IPR003583">
    <property type="entry name" value="Hlx-hairpin-Hlx_DNA-bd_motif"/>
</dbReference>
<dbReference type="Gene3D" id="1.10.150.110">
    <property type="entry name" value="DNA polymerase beta, N-terminal domain-like"/>
    <property type="match status" value="1"/>
</dbReference>
<comment type="catalytic activity">
    <reaction evidence="19">
        <text>a 5'-end 2'-deoxyribose-2'-deoxyribonucleotide-DNA = (2E,4S)-4-hydroxypenten-2-al-5-phosphate + a 5'-end 5'-phospho-2'-deoxyribonucleoside-DNA + H(+)</text>
        <dbReference type="Rhea" id="RHEA:76255"/>
        <dbReference type="Rhea" id="RHEA-COMP:13180"/>
        <dbReference type="Rhea" id="RHEA-COMP:18657"/>
        <dbReference type="ChEBI" id="CHEBI:15378"/>
        <dbReference type="ChEBI" id="CHEBI:136412"/>
        <dbReference type="ChEBI" id="CHEBI:195194"/>
        <dbReference type="ChEBI" id="CHEBI:195195"/>
    </reaction>
</comment>
<dbReference type="InterPro" id="IPR022311">
    <property type="entry name" value="PolX-like"/>
</dbReference>
<evidence type="ECO:0000313" key="25">
    <source>
        <dbReference type="EMBL" id="QDT73093.1"/>
    </source>
</evidence>
<dbReference type="SUPFAM" id="SSF47802">
    <property type="entry name" value="DNA polymerase beta, N-terminal domain-like"/>
    <property type="match status" value="1"/>
</dbReference>
<comment type="catalytic activity">
    <reaction evidence="21">
        <text>DNA(n) + a 2'-deoxyribonucleoside 5'-triphosphate = DNA(n+1) + diphosphate</text>
        <dbReference type="Rhea" id="RHEA:22508"/>
        <dbReference type="Rhea" id="RHEA-COMP:17339"/>
        <dbReference type="Rhea" id="RHEA-COMP:17340"/>
        <dbReference type="ChEBI" id="CHEBI:33019"/>
        <dbReference type="ChEBI" id="CHEBI:61560"/>
        <dbReference type="ChEBI" id="CHEBI:173112"/>
        <dbReference type="EC" id="2.7.7.7"/>
    </reaction>
</comment>
<keyword evidence="9" id="KW-0548">Nucleotidyltransferase</keyword>
<evidence type="ECO:0000256" key="15">
    <source>
        <dbReference type="ARBA" id="ARBA00023204"/>
    </source>
</evidence>
<dbReference type="GO" id="GO:0042578">
    <property type="term" value="F:phosphoric ester hydrolase activity"/>
    <property type="evidence" value="ECO:0007669"/>
    <property type="project" value="TreeGrafter"/>
</dbReference>
<dbReference type="EC" id="2.7.7.7" evidence="3"/>
<dbReference type="InterPro" id="IPR016195">
    <property type="entry name" value="Pol/histidinol_Pase-like"/>
</dbReference>
<evidence type="ECO:0000259" key="22">
    <source>
        <dbReference type="SMART" id="SM00278"/>
    </source>
</evidence>
<comment type="subcellular location">
    <subcellularLocation>
        <location evidence="2">Cytoplasm</location>
    </subcellularLocation>
</comment>
<evidence type="ECO:0000256" key="4">
    <source>
        <dbReference type="ARBA" id="ARBA00012720"/>
    </source>
</evidence>
<keyword evidence="8" id="KW-0808">Transferase</keyword>
<evidence type="ECO:0000256" key="14">
    <source>
        <dbReference type="ARBA" id="ARBA00023053"/>
    </source>
</evidence>
<keyword evidence="25" id="KW-0378">Hydrolase</keyword>
<dbReference type="InterPro" id="IPR003141">
    <property type="entry name" value="Pol/His_phosphatase_N"/>
</dbReference>
<dbReference type="InterPro" id="IPR004013">
    <property type="entry name" value="PHP_dom"/>
</dbReference>
<dbReference type="InterPro" id="IPR050243">
    <property type="entry name" value="PHP_phosphatase"/>
</dbReference>
<keyword evidence="14" id="KW-0915">Sodium</keyword>
<dbReference type="Pfam" id="PF14791">
    <property type="entry name" value="DNA_pol_B_thumb"/>
    <property type="match status" value="1"/>
</dbReference>
<dbReference type="GO" id="GO:0006281">
    <property type="term" value="P:DNA repair"/>
    <property type="evidence" value="ECO:0007669"/>
    <property type="project" value="UniProtKB-KW"/>
</dbReference>
<dbReference type="GO" id="GO:0003887">
    <property type="term" value="F:DNA-directed DNA polymerase activity"/>
    <property type="evidence" value="ECO:0007669"/>
    <property type="project" value="UniProtKB-KW"/>
</dbReference>
<dbReference type="Gene3D" id="3.20.20.140">
    <property type="entry name" value="Metal-dependent hydrolases"/>
    <property type="match status" value="1"/>
</dbReference>
<comment type="catalytic activity">
    <reaction evidence="18">
        <text>2'-deoxyribonucleotide-(2'-deoxyribose 5'-phosphate)-2'-deoxyribonucleotide-DNA = a 3'-end 2'-deoxyribonucleotide-(2,3-dehydro-2,3-deoxyribose 5'-phosphate)-DNA + a 5'-end 5'-phospho-2'-deoxyribonucleoside-DNA + H(+)</text>
        <dbReference type="Rhea" id="RHEA:66592"/>
        <dbReference type="Rhea" id="RHEA-COMP:13180"/>
        <dbReference type="Rhea" id="RHEA-COMP:16897"/>
        <dbReference type="Rhea" id="RHEA-COMP:17067"/>
        <dbReference type="ChEBI" id="CHEBI:15378"/>
        <dbReference type="ChEBI" id="CHEBI:136412"/>
        <dbReference type="ChEBI" id="CHEBI:157695"/>
        <dbReference type="ChEBI" id="CHEBI:167181"/>
        <dbReference type="EC" id="4.2.99.18"/>
    </reaction>
</comment>
<name>A0A517TXK6_9BACT</name>
<gene>
    <name evidence="25" type="primary">polX</name>
    <name evidence="25" type="ORF">I41_22820</name>
</gene>
<evidence type="ECO:0000256" key="16">
    <source>
        <dbReference type="ARBA" id="ARBA00035717"/>
    </source>
</evidence>
<evidence type="ECO:0000256" key="9">
    <source>
        <dbReference type="ARBA" id="ARBA00022695"/>
    </source>
</evidence>
<comment type="function">
    <text evidence="20">Repair polymerase that plays a key role in base-excision repair. During this process, the damaged base is excised by specific DNA glycosylases, the DNA backbone is nicked at the abasic site by an apurinic/apyrimidic (AP) endonuclease, and POLB removes 5'-deoxyribose-phosphate from the preincised AP site acting as a 5'-deoxyribose-phosphate lyase (5'-dRP lyase); through its DNA polymerase activity, it adds one nucleotide to the 3' end of the arising single-nucleotide gap. Conducts 'gap-filling' DNA synthesis in a stepwise distributive fashion rather than in a processive fashion as for other DNA polymerases. It is also able to cleave sugar-phosphate bonds 3' to an intact AP site, acting as an AP lyase.</text>
</comment>
<keyword evidence="12" id="KW-0832">Ubl conjugation</keyword>
<reference evidence="25 26" key="1">
    <citation type="submission" date="2019-02" db="EMBL/GenBank/DDBJ databases">
        <title>Deep-cultivation of Planctomycetes and their phenomic and genomic characterization uncovers novel biology.</title>
        <authorList>
            <person name="Wiegand S."/>
            <person name="Jogler M."/>
            <person name="Boedeker C."/>
            <person name="Pinto D."/>
            <person name="Vollmers J."/>
            <person name="Rivas-Marin E."/>
            <person name="Kohn T."/>
            <person name="Peeters S.H."/>
            <person name="Heuer A."/>
            <person name="Rast P."/>
            <person name="Oberbeckmann S."/>
            <person name="Bunk B."/>
            <person name="Jeske O."/>
            <person name="Meyerdierks A."/>
            <person name="Storesund J.E."/>
            <person name="Kallscheuer N."/>
            <person name="Luecker S."/>
            <person name="Lage O.M."/>
            <person name="Pohl T."/>
            <person name="Merkel B.J."/>
            <person name="Hornburger P."/>
            <person name="Mueller R.-W."/>
            <person name="Bruemmer F."/>
            <person name="Labrenz M."/>
            <person name="Spormann A.M."/>
            <person name="Op den Camp H."/>
            <person name="Overmann J."/>
            <person name="Amann R."/>
            <person name="Jetten M.S.M."/>
            <person name="Mascher T."/>
            <person name="Medema M.H."/>
            <person name="Devos D.P."/>
            <person name="Kaster A.-K."/>
            <person name="Ovreas L."/>
            <person name="Rohde M."/>
            <person name="Galperin M.Y."/>
            <person name="Jogler C."/>
        </authorList>
    </citation>
    <scope>NUCLEOTIDE SEQUENCE [LARGE SCALE GENOMIC DNA]</scope>
    <source>
        <strain evidence="25 26">I41</strain>
    </source>
</reference>
<keyword evidence="10" id="KW-0235">DNA replication</keyword>
<keyword evidence="26" id="KW-1185">Reference proteome</keyword>
<organism evidence="25 26">
    <name type="scientific">Lacipirellula limnantheis</name>
    <dbReference type="NCBI Taxonomy" id="2528024"/>
    <lineage>
        <taxon>Bacteria</taxon>
        <taxon>Pseudomonadati</taxon>
        <taxon>Planctomycetota</taxon>
        <taxon>Planctomycetia</taxon>
        <taxon>Pirellulales</taxon>
        <taxon>Lacipirellulaceae</taxon>
        <taxon>Lacipirellula</taxon>
    </lineage>
</organism>
<dbReference type="GO" id="GO:0140078">
    <property type="term" value="F:class I DNA-(apurinic or apyrimidinic site) endonuclease activity"/>
    <property type="evidence" value="ECO:0007669"/>
    <property type="project" value="UniProtKB-EC"/>
</dbReference>
<dbReference type="GO" id="GO:0008270">
    <property type="term" value="F:zinc ion binding"/>
    <property type="evidence" value="ECO:0007669"/>
    <property type="project" value="TreeGrafter"/>
</dbReference>
<evidence type="ECO:0000256" key="3">
    <source>
        <dbReference type="ARBA" id="ARBA00012417"/>
    </source>
</evidence>
<evidence type="ECO:0000256" key="21">
    <source>
        <dbReference type="ARBA" id="ARBA00049244"/>
    </source>
</evidence>
<dbReference type="PANTHER" id="PTHR36928">
    <property type="entry name" value="PHOSPHATASE YCDX-RELATED"/>
    <property type="match status" value="1"/>
</dbReference>
<dbReference type="PRINTS" id="PR00869">
    <property type="entry name" value="DNAPOLX"/>
</dbReference>
<evidence type="ECO:0000256" key="6">
    <source>
        <dbReference type="ARBA" id="ARBA00022481"/>
    </source>
</evidence>
<keyword evidence="11" id="KW-0227">DNA damage</keyword>
<dbReference type="EC" id="4.2.99.18" evidence="4"/>
<dbReference type="RefSeq" id="WP_145432590.1">
    <property type="nucleotide sequence ID" value="NZ_CP036339.1"/>
</dbReference>
<evidence type="ECO:0000256" key="8">
    <source>
        <dbReference type="ARBA" id="ARBA00022679"/>
    </source>
</evidence>
<keyword evidence="15" id="KW-0234">DNA repair</keyword>
<evidence type="ECO:0000256" key="12">
    <source>
        <dbReference type="ARBA" id="ARBA00022843"/>
    </source>
</evidence>
<dbReference type="KEGG" id="llh:I41_22820"/>
<dbReference type="Pfam" id="PF14520">
    <property type="entry name" value="HHH_5"/>
    <property type="match status" value="1"/>
</dbReference>
<evidence type="ECO:0000256" key="17">
    <source>
        <dbReference type="ARBA" id="ARBA00035726"/>
    </source>
</evidence>
<feature type="domain" description="Helix-hairpin-helix DNA-binding motif class 1" evidence="22">
    <location>
        <begin position="128"/>
        <end position="147"/>
    </location>
</feature>
<dbReference type="CDD" id="cd00141">
    <property type="entry name" value="NT_POLXc"/>
    <property type="match status" value="1"/>
</dbReference>
<feature type="domain" description="Helix-hairpin-helix DNA-binding motif class 1" evidence="22">
    <location>
        <begin position="93"/>
        <end position="112"/>
    </location>
</feature>
<evidence type="ECO:0000256" key="2">
    <source>
        <dbReference type="ARBA" id="ARBA00004496"/>
    </source>
</evidence>
<dbReference type="SMART" id="SM00483">
    <property type="entry name" value="POLXc"/>
    <property type="match status" value="1"/>
</dbReference>
<accession>A0A517TXK6</accession>
<evidence type="ECO:0000259" key="23">
    <source>
        <dbReference type="SMART" id="SM00481"/>
    </source>
</evidence>
<dbReference type="InterPro" id="IPR043519">
    <property type="entry name" value="NT_sf"/>
</dbReference>
<feature type="domain" description="DNA-directed DNA polymerase X" evidence="24">
    <location>
        <begin position="1"/>
        <end position="323"/>
    </location>
</feature>
<dbReference type="NCBIfam" id="NF006375">
    <property type="entry name" value="PRK08609.1"/>
    <property type="match status" value="1"/>
</dbReference>
<evidence type="ECO:0000256" key="1">
    <source>
        <dbReference type="ARBA" id="ARBA00001946"/>
    </source>
</evidence>
<dbReference type="InterPro" id="IPR002054">
    <property type="entry name" value="DNA-dir_DNA_pol_X"/>
</dbReference>
<dbReference type="InterPro" id="IPR002008">
    <property type="entry name" value="DNA_pol_X_beta-like"/>
</dbReference>
<sequence length="580" mass="63524">MTNQEIAAVFEQVADLLEYQSANPFRVRAYRNGAKKIGELAEPLAAIHGDAARRLTELEGIGKDLAEKIATLLATGTLPMLVELQAQIPAGVLTLSRVPGVGPKKAAALHKELGISSLAELRAACEEQRVRGLKGFGAKTEETILKGLAVAEEAGVRMRWADAERVVDALLEHMRGEPAIKQLEIAGSFRRGRETIGDLDLLVDATDVPAAMDRFGAFPQVQETLARGDTKMTVRLASGLQVDLRVVPAESFGAALQYFTGSKDHNVIVRGRAKQQGLKVSDWGVFRIEAAEGESKETYIAGRTEEEVYAAVGLPWFPPEMREAREEFNWAAAGALPTLVTLEDIRGDLHMHTTASDGQDSIEAMVAAARARGLSYVAITDHSKRVSMARGLDGDRLRRQWREVDQVNRQSDDVEVLKGIECDILEKGGMDLPDDVLAEADWVIASVHYGQNQSRQQITERILEALENPHVDMLAHPTGRLINRREPYDVDLDRVMAAAVKHRKLLELNANPARLDLNDVYCAAAKRLGIPIVINTDAHHTDGMDVMRFGVLQARRGGLTAANVANTRPFAEFRQLIGGE</sequence>
<proteinExistence type="predicted"/>
<evidence type="ECO:0000256" key="18">
    <source>
        <dbReference type="ARBA" id="ARBA00044632"/>
    </source>
</evidence>
<dbReference type="InterPro" id="IPR047967">
    <property type="entry name" value="PolX_PHP"/>
</dbReference>
<comment type="cofactor">
    <cofactor evidence="1">
        <name>Mg(2+)</name>
        <dbReference type="ChEBI" id="CHEBI:18420"/>
    </cofactor>
</comment>
<keyword evidence="25" id="KW-0540">Nuclease</keyword>
<feature type="domain" description="Polymerase/histidinol phosphatase N-terminal" evidence="23">
    <location>
        <begin position="347"/>
        <end position="426"/>
    </location>
</feature>
<dbReference type="GO" id="GO:0004527">
    <property type="term" value="F:exonuclease activity"/>
    <property type="evidence" value="ECO:0007669"/>
    <property type="project" value="UniProtKB-KW"/>
</dbReference>
<dbReference type="GO" id="GO:0003677">
    <property type="term" value="F:DNA binding"/>
    <property type="evidence" value="ECO:0007669"/>
    <property type="project" value="InterPro"/>
</dbReference>
<dbReference type="SUPFAM" id="SSF81301">
    <property type="entry name" value="Nucleotidyltransferase"/>
    <property type="match status" value="1"/>
</dbReference>